<reference evidence="6 7" key="1">
    <citation type="submission" date="2018-07" db="EMBL/GenBank/DDBJ databases">
        <title>Genomic Encyclopedia of Type Strains, Phase IV (KMG-IV): sequencing the most valuable type-strain genomes for metagenomic binning, comparative biology and taxonomic classification.</title>
        <authorList>
            <person name="Goeker M."/>
        </authorList>
    </citation>
    <scope>NUCLEOTIDE SEQUENCE [LARGE SCALE GENOMIC DNA]</scope>
    <source>
        <strain evidence="6 7">DSM 14364</strain>
    </source>
</reference>
<keyword evidence="3" id="KW-0804">Transcription</keyword>
<sequence length="127" mass="14000">MSELSRQECRRTVLVTEDDAIVGFDLTDILEAAGYRIAGPVNSSAKALDWLRANVPDAVVLDVVLKDGSCTEIVRELRRRQIPFLIYSGRRQHQADLDLSDAKWLEKPAAHHDILTALACLLGTSGS</sequence>
<dbReference type="Gene3D" id="3.40.50.2300">
    <property type="match status" value="1"/>
</dbReference>
<dbReference type="InterPro" id="IPR050595">
    <property type="entry name" value="Bact_response_regulator"/>
</dbReference>
<evidence type="ECO:0000313" key="7">
    <source>
        <dbReference type="Proteomes" id="UP000254925"/>
    </source>
</evidence>
<gene>
    <name evidence="6" type="ORF">DES45_102582</name>
</gene>
<dbReference type="Proteomes" id="UP000254925">
    <property type="component" value="Unassembled WGS sequence"/>
</dbReference>
<keyword evidence="7" id="KW-1185">Reference proteome</keyword>
<evidence type="ECO:0000256" key="1">
    <source>
        <dbReference type="ARBA" id="ARBA00022553"/>
    </source>
</evidence>
<evidence type="ECO:0000256" key="4">
    <source>
        <dbReference type="PROSITE-ProRule" id="PRU00169"/>
    </source>
</evidence>
<dbReference type="AlphaFoldDB" id="A0A370HRP8"/>
<proteinExistence type="predicted"/>
<dbReference type="GO" id="GO:0000160">
    <property type="term" value="P:phosphorelay signal transduction system"/>
    <property type="evidence" value="ECO:0007669"/>
    <property type="project" value="InterPro"/>
</dbReference>
<dbReference type="PROSITE" id="PS50110">
    <property type="entry name" value="RESPONSE_REGULATORY"/>
    <property type="match status" value="1"/>
</dbReference>
<name>A0A370HRP8_9HYPH</name>
<dbReference type="PANTHER" id="PTHR44591">
    <property type="entry name" value="STRESS RESPONSE REGULATOR PROTEIN 1"/>
    <property type="match status" value="1"/>
</dbReference>
<evidence type="ECO:0000259" key="5">
    <source>
        <dbReference type="PROSITE" id="PS50110"/>
    </source>
</evidence>
<comment type="caution">
    <text evidence="6">The sequence shown here is derived from an EMBL/GenBank/DDBJ whole genome shotgun (WGS) entry which is preliminary data.</text>
</comment>
<feature type="domain" description="Response regulatory" evidence="5">
    <location>
        <begin position="12"/>
        <end position="122"/>
    </location>
</feature>
<evidence type="ECO:0000313" key="6">
    <source>
        <dbReference type="EMBL" id="RDI61187.1"/>
    </source>
</evidence>
<feature type="modified residue" description="4-aspartylphosphate" evidence="4">
    <location>
        <position position="62"/>
    </location>
</feature>
<dbReference type="EMBL" id="QQBB01000002">
    <property type="protein sequence ID" value="RDI61187.1"/>
    <property type="molecule type" value="Genomic_DNA"/>
</dbReference>
<organism evidence="6 7">
    <name type="scientific">Microvirga subterranea</name>
    <dbReference type="NCBI Taxonomy" id="186651"/>
    <lineage>
        <taxon>Bacteria</taxon>
        <taxon>Pseudomonadati</taxon>
        <taxon>Pseudomonadota</taxon>
        <taxon>Alphaproteobacteria</taxon>
        <taxon>Hyphomicrobiales</taxon>
        <taxon>Methylobacteriaceae</taxon>
        <taxon>Microvirga</taxon>
    </lineage>
</organism>
<dbReference type="SUPFAM" id="SSF52172">
    <property type="entry name" value="CheY-like"/>
    <property type="match status" value="1"/>
</dbReference>
<dbReference type="SMART" id="SM00448">
    <property type="entry name" value="REC"/>
    <property type="match status" value="1"/>
</dbReference>
<dbReference type="InterPro" id="IPR001789">
    <property type="entry name" value="Sig_transdc_resp-reg_receiver"/>
</dbReference>
<accession>A0A370HRP8</accession>
<dbReference type="PANTHER" id="PTHR44591:SF3">
    <property type="entry name" value="RESPONSE REGULATORY DOMAIN-CONTAINING PROTEIN"/>
    <property type="match status" value="1"/>
</dbReference>
<dbReference type="OrthoDB" id="8018327at2"/>
<evidence type="ECO:0000256" key="2">
    <source>
        <dbReference type="ARBA" id="ARBA00023015"/>
    </source>
</evidence>
<evidence type="ECO:0000256" key="3">
    <source>
        <dbReference type="ARBA" id="ARBA00023163"/>
    </source>
</evidence>
<keyword evidence="1 4" id="KW-0597">Phosphoprotein</keyword>
<keyword evidence="2" id="KW-0805">Transcription regulation</keyword>
<dbReference type="InterPro" id="IPR011006">
    <property type="entry name" value="CheY-like_superfamily"/>
</dbReference>
<protein>
    <submittedName>
        <fullName evidence="6">Response regulator receiver domain-containing protein</fullName>
    </submittedName>
</protein>
<dbReference type="Pfam" id="PF00072">
    <property type="entry name" value="Response_reg"/>
    <property type="match status" value="1"/>
</dbReference>